<keyword evidence="3 7" id="KW-0812">Transmembrane</keyword>
<dbReference type="Proteomes" id="UP001374579">
    <property type="component" value="Unassembled WGS sequence"/>
</dbReference>
<sequence>MDFGILRALKTLKSHPYVQYVGLGFAGLVQAGRQDNQANGVQQRKTKPQLIRLSAAVCGIELCYAAETAFVSPILLKLGVPVSLMTMIWCLSPILGFFLVPFMGSLSDRCPMALGRRRPFILVMSVGIVLGLALVPNGEALGLWMGDNGTATLHHPKYFAKLNLSSQNVASKRHAFSSQPEKDGMIGHKRHFEKTARNTNHETYPDLMLKGSDITSERQSYDQFSNNFRQRESGGKGQTTRYTSGKRKETSKRYPRHAHQLQVGNSRRRRDSQAMSGSENILQASGNKYSNRDNTVNETTEAEDASLNKTGKPFQLSEEHFRGIILTILGVALLDFNCDACQSPCRAYLLDVSIPEDHSSGLTMFTVMAGLGGTIGYVMGGIDWNATSFGEAFGGHIRVVFTLVIVVFIGCVASTLTSFTETPLSELGFNEEQLQTKKKKVGKSKYKKFTNEDSDDEDTEERNIDSSADHAMYGAVRRLEETRLERDGDTFGQPFATFPHNNVSDHNVLDDLFPQAPHKHPSDDTVNFYHAHEPSYIQNLQLNGKASADIDMPEADRGMIPNGTQNYTREGNHELNNGHGDSIFDKTKLNGPTDLSLDLQPHSPIEISADVTLRTYLRSIIHMPRCLWVLCVVNLFCWMSLVCYSLYFTDFVGQAVFRGDPQAPPGSDAHNAYDDGVRLGSFGMSLYSLSCSAYSLLIERLVRRFRAKTVYVVGQLVFTVGMAIMAASRDKVAVVLLSPTAGIMYATLFTMPYLLVAHYHTSGLFKHGPKSDPKQVRGLGTDVAIVSSMVFLAQFLLSVAMGTIIYAVSSTTSVIIASSVLSSLGALCATQVTYLDL</sequence>
<dbReference type="FunFam" id="1.20.1250.20:FF:000493">
    <property type="entry name" value="proton-associated sugar transporter A"/>
    <property type="match status" value="1"/>
</dbReference>
<evidence type="ECO:0000256" key="1">
    <source>
        <dbReference type="ARBA" id="ARBA00004141"/>
    </source>
</evidence>
<dbReference type="InterPro" id="IPR036259">
    <property type="entry name" value="MFS_trans_sf"/>
</dbReference>
<feature type="transmembrane region" description="Helical" evidence="7">
    <location>
        <begin position="733"/>
        <end position="756"/>
    </location>
</feature>
<feature type="compositionally biased region" description="Polar residues" evidence="6">
    <location>
        <begin position="273"/>
        <end position="299"/>
    </location>
</feature>
<dbReference type="PANTHER" id="PTHR19432">
    <property type="entry name" value="SUGAR TRANSPORTER"/>
    <property type="match status" value="1"/>
</dbReference>
<comment type="subcellular location">
    <subcellularLocation>
        <location evidence="1">Membrane</location>
        <topology evidence="1">Multi-pass membrane protein</topology>
    </subcellularLocation>
</comment>
<protein>
    <submittedName>
        <fullName evidence="8">Uncharacterized protein</fullName>
    </submittedName>
</protein>
<reference evidence="8 9" key="1">
    <citation type="submission" date="2024-02" db="EMBL/GenBank/DDBJ databases">
        <title>Chromosome-scale genome assembly of the rough periwinkle Littorina saxatilis.</title>
        <authorList>
            <person name="De Jode A."/>
            <person name="Faria R."/>
            <person name="Formenti G."/>
            <person name="Sims Y."/>
            <person name="Smith T.P."/>
            <person name="Tracey A."/>
            <person name="Wood J.M.D."/>
            <person name="Zagrodzka Z.B."/>
            <person name="Johannesson K."/>
            <person name="Butlin R.K."/>
            <person name="Leder E.H."/>
        </authorList>
    </citation>
    <scope>NUCLEOTIDE SEQUENCE [LARGE SCALE GENOMIC DNA]</scope>
    <source>
        <strain evidence="8">Snail1</strain>
        <tissue evidence="8">Muscle</tissue>
    </source>
</reference>
<comment type="caution">
    <text evidence="8">The sequence shown here is derived from an EMBL/GenBank/DDBJ whole genome shotgun (WGS) entry which is preliminary data.</text>
</comment>
<feature type="transmembrane region" description="Helical" evidence="7">
    <location>
        <begin position="399"/>
        <end position="419"/>
    </location>
</feature>
<evidence type="ECO:0000256" key="6">
    <source>
        <dbReference type="SAM" id="MobiDB-lite"/>
    </source>
</evidence>
<gene>
    <name evidence="8" type="ORF">V1264_008344</name>
</gene>
<organism evidence="8 9">
    <name type="scientific">Littorina saxatilis</name>
    <dbReference type="NCBI Taxonomy" id="31220"/>
    <lineage>
        <taxon>Eukaryota</taxon>
        <taxon>Metazoa</taxon>
        <taxon>Spiralia</taxon>
        <taxon>Lophotrochozoa</taxon>
        <taxon>Mollusca</taxon>
        <taxon>Gastropoda</taxon>
        <taxon>Caenogastropoda</taxon>
        <taxon>Littorinimorpha</taxon>
        <taxon>Littorinoidea</taxon>
        <taxon>Littorinidae</taxon>
        <taxon>Littorina</taxon>
    </lineage>
</organism>
<evidence type="ECO:0000313" key="9">
    <source>
        <dbReference type="Proteomes" id="UP001374579"/>
    </source>
</evidence>
<dbReference type="CDD" id="cd17313">
    <property type="entry name" value="MFS_SLC45_SUC"/>
    <property type="match status" value="1"/>
</dbReference>
<feature type="transmembrane region" description="Helical" evidence="7">
    <location>
        <begin position="82"/>
        <end position="106"/>
    </location>
</feature>
<feature type="region of interest" description="Disordered" evidence="6">
    <location>
        <begin position="445"/>
        <end position="469"/>
    </location>
</feature>
<dbReference type="PANTHER" id="PTHR19432:SF35">
    <property type="entry name" value="SOLUTE CARRIER FAMILY 45 MEMBER 3 ISOFORM X1"/>
    <property type="match status" value="1"/>
</dbReference>
<feature type="transmembrane region" description="Helical" evidence="7">
    <location>
        <begin position="783"/>
        <end position="808"/>
    </location>
</feature>
<dbReference type="EMBL" id="JBAMIC010000021">
    <property type="protein sequence ID" value="KAK7092624.1"/>
    <property type="molecule type" value="Genomic_DNA"/>
</dbReference>
<dbReference type="GO" id="GO:0016020">
    <property type="term" value="C:membrane"/>
    <property type="evidence" value="ECO:0007669"/>
    <property type="project" value="UniProtKB-SubCell"/>
</dbReference>
<evidence type="ECO:0000256" key="7">
    <source>
        <dbReference type="SAM" id="Phobius"/>
    </source>
</evidence>
<feature type="transmembrane region" description="Helical" evidence="7">
    <location>
        <begin position="679"/>
        <end position="697"/>
    </location>
</feature>
<feature type="transmembrane region" description="Helical" evidence="7">
    <location>
        <begin position="814"/>
        <end position="835"/>
    </location>
</feature>
<feature type="transmembrane region" description="Helical" evidence="7">
    <location>
        <begin position="53"/>
        <end position="76"/>
    </location>
</feature>
<keyword evidence="4 7" id="KW-1133">Transmembrane helix</keyword>
<feature type="region of interest" description="Disordered" evidence="6">
    <location>
        <begin position="225"/>
        <end position="306"/>
    </location>
</feature>
<feature type="transmembrane region" description="Helical" evidence="7">
    <location>
        <begin position="359"/>
        <end position="379"/>
    </location>
</feature>
<feature type="transmembrane region" description="Helical" evidence="7">
    <location>
        <begin position="626"/>
        <end position="647"/>
    </location>
</feature>
<name>A0AAN9ATC1_9CAEN</name>
<keyword evidence="9" id="KW-1185">Reference proteome</keyword>
<accession>A0AAN9ATC1</accession>
<dbReference type="GO" id="GO:0008506">
    <property type="term" value="F:sucrose:proton symporter activity"/>
    <property type="evidence" value="ECO:0007669"/>
    <property type="project" value="TreeGrafter"/>
</dbReference>
<evidence type="ECO:0000256" key="5">
    <source>
        <dbReference type="ARBA" id="ARBA00023136"/>
    </source>
</evidence>
<evidence type="ECO:0000256" key="2">
    <source>
        <dbReference type="ARBA" id="ARBA00022448"/>
    </source>
</evidence>
<evidence type="ECO:0000313" key="8">
    <source>
        <dbReference type="EMBL" id="KAK7092624.1"/>
    </source>
</evidence>
<proteinExistence type="predicted"/>
<dbReference type="AlphaFoldDB" id="A0AAN9ATC1"/>
<dbReference type="Gene3D" id="1.20.1250.20">
    <property type="entry name" value="MFS general substrate transporter like domains"/>
    <property type="match status" value="1"/>
</dbReference>
<keyword evidence="5 7" id="KW-0472">Membrane</keyword>
<dbReference type="SUPFAM" id="SSF103473">
    <property type="entry name" value="MFS general substrate transporter"/>
    <property type="match status" value="2"/>
</dbReference>
<evidence type="ECO:0000256" key="3">
    <source>
        <dbReference type="ARBA" id="ARBA00022692"/>
    </source>
</evidence>
<evidence type="ECO:0000256" key="4">
    <source>
        <dbReference type="ARBA" id="ARBA00022989"/>
    </source>
</evidence>
<keyword evidence="2" id="KW-0813">Transport</keyword>